<dbReference type="RefSeq" id="WP_259612711.1">
    <property type="nucleotide sequence ID" value="NZ_CP091139.2"/>
</dbReference>
<dbReference type="PANTHER" id="PTHR30034">
    <property type="entry name" value="FLAGELLAR MOTOR SWITCH PROTEIN FLIM"/>
    <property type="match status" value="1"/>
</dbReference>
<sequence>MIETSAPLDVPADAGASIEVEVYDFGRPATLSREHARLLELAFETFSRQWASQLSAKIGVRTHVSVELVTMQTYDEYADSLPATTTMVVCALPESDERVILQFPLSAAISWIVQMVGGKPVAQPEERPFSPIEQALVRALMTDAADNLTNSLGGLLPALSIAGIQYSSQFAQVAAASDVVIVVRFSMRLGDRIIPASVMLPASVVLEGLTSQNPERTDAATPGRCAGRSRPRRSRSRCGSPRARCCRRRSSA</sequence>
<dbReference type="EMBL" id="CP091139">
    <property type="protein sequence ID" value="UUT36063.1"/>
    <property type="molecule type" value="Genomic_DNA"/>
</dbReference>
<evidence type="ECO:0008006" key="5">
    <source>
        <dbReference type="Google" id="ProtNLM"/>
    </source>
</evidence>
<dbReference type="Pfam" id="PF02154">
    <property type="entry name" value="FliM"/>
    <property type="match status" value="1"/>
</dbReference>
<dbReference type="PANTHER" id="PTHR30034:SF6">
    <property type="entry name" value="YOP PROTEINS TRANSLOCATION PROTEIN Q"/>
    <property type="match status" value="1"/>
</dbReference>
<dbReference type="CDD" id="cd17908">
    <property type="entry name" value="FliM"/>
    <property type="match status" value="1"/>
</dbReference>
<accession>A0ABY5NLK0</accession>
<dbReference type="Proteomes" id="UP001054811">
    <property type="component" value="Chromosome"/>
</dbReference>
<feature type="compositionally biased region" description="Basic residues" evidence="2">
    <location>
        <begin position="227"/>
        <end position="236"/>
    </location>
</feature>
<keyword evidence="4" id="KW-1185">Reference proteome</keyword>
<dbReference type="InterPro" id="IPR001689">
    <property type="entry name" value="Flag_FliM"/>
</dbReference>
<dbReference type="Gene3D" id="3.40.1550.10">
    <property type="entry name" value="CheC-like"/>
    <property type="match status" value="1"/>
</dbReference>
<keyword evidence="1" id="KW-0145">Chemotaxis</keyword>
<organism evidence="3 4">
    <name type="scientific">Microbacterium elymi</name>
    <dbReference type="NCBI Taxonomy" id="2909587"/>
    <lineage>
        <taxon>Bacteria</taxon>
        <taxon>Bacillati</taxon>
        <taxon>Actinomycetota</taxon>
        <taxon>Actinomycetes</taxon>
        <taxon>Micrococcales</taxon>
        <taxon>Microbacteriaceae</taxon>
        <taxon>Microbacterium</taxon>
    </lineage>
</organism>
<name>A0ABY5NLK0_9MICO</name>
<gene>
    <name evidence="3" type="ORF">L2X98_23525</name>
</gene>
<evidence type="ECO:0000313" key="3">
    <source>
        <dbReference type="EMBL" id="UUT36063.1"/>
    </source>
</evidence>
<feature type="region of interest" description="Disordered" evidence="2">
    <location>
        <begin position="211"/>
        <end position="243"/>
    </location>
</feature>
<dbReference type="SUPFAM" id="SSF103039">
    <property type="entry name" value="CheC-like"/>
    <property type="match status" value="1"/>
</dbReference>
<protein>
    <recommendedName>
        <fullName evidence="5">Flagellar motor switch protein FliM</fullName>
    </recommendedName>
</protein>
<evidence type="ECO:0000256" key="2">
    <source>
        <dbReference type="SAM" id="MobiDB-lite"/>
    </source>
</evidence>
<evidence type="ECO:0000256" key="1">
    <source>
        <dbReference type="ARBA" id="ARBA00022500"/>
    </source>
</evidence>
<evidence type="ECO:0000313" key="4">
    <source>
        <dbReference type="Proteomes" id="UP001054811"/>
    </source>
</evidence>
<dbReference type="InterPro" id="IPR028976">
    <property type="entry name" value="CheC-like_sf"/>
</dbReference>
<reference evidence="3" key="1">
    <citation type="submission" date="2022-01" db="EMBL/GenBank/DDBJ databases">
        <title>Microbacterium eymi and Microbacterium rhizovicinus sp. nov., isolated from the rhizospheric soil of Elymus tsukushiensis, a plant native to the Dokdo Islands, Republic of Korea.</title>
        <authorList>
            <person name="Hwang Y.J."/>
        </authorList>
    </citation>
    <scope>NUCLEOTIDE SEQUENCE</scope>
    <source>
        <strain evidence="3">KUDC0405</strain>
    </source>
</reference>
<proteinExistence type="predicted"/>